<evidence type="ECO:0000256" key="1">
    <source>
        <dbReference type="ARBA" id="ARBA00022737"/>
    </source>
</evidence>
<evidence type="ECO:0000256" key="5">
    <source>
        <dbReference type="SAM" id="SignalP"/>
    </source>
</evidence>
<dbReference type="Proteomes" id="UP000008144">
    <property type="component" value="Chromosome 4"/>
</dbReference>
<dbReference type="InterPro" id="IPR000859">
    <property type="entry name" value="CUB_dom"/>
</dbReference>
<evidence type="ECO:0000256" key="4">
    <source>
        <dbReference type="SAM" id="MobiDB-lite"/>
    </source>
</evidence>
<name>F7B206_CIOIN</name>
<feature type="chain" id="PRO_5003353863" description="CUB domain-containing protein" evidence="5">
    <location>
        <begin position="21"/>
        <end position="286"/>
    </location>
</feature>
<evidence type="ECO:0000313" key="8">
    <source>
        <dbReference type="Proteomes" id="UP000008144"/>
    </source>
</evidence>
<reference evidence="7" key="4">
    <citation type="submission" date="2025-09" db="UniProtKB">
        <authorList>
            <consortium name="Ensembl"/>
        </authorList>
    </citation>
    <scope>IDENTIFICATION</scope>
</reference>
<dbReference type="OMA" id="TQCSWII"/>
<dbReference type="InterPro" id="IPR035914">
    <property type="entry name" value="Sperma_CUB_dom_sf"/>
</dbReference>
<keyword evidence="1" id="KW-0677">Repeat</keyword>
<organism evidence="7 8">
    <name type="scientific">Ciona intestinalis</name>
    <name type="common">Transparent sea squirt</name>
    <name type="synonym">Ascidia intestinalis</name>
    <dbReference type="NCBI Taxonomy" id="7719"/>
    <lineage>
        <taxon>Eukaryota</taxon>
        <taxon>Metazoa</taxon>
        <taxon>Chordata</taxon>
        <taxon>Tunicata</taxon>
        <taxon>Ascidiacea</taxon>
        <taxon>Phlebobranchia</taxon>
        <taxon>Cionidae</taxon>
        <taxon>Ciona</taxon>
    </lineage>
</organism>
<dbReference type="AlphaFoldDB" id="F7B206"/>
<dbReference type="Pfam" id="PF00431">
    <property type="entry name" value="CUB"/>
    <property type="match status" value="1"/>
</dbReference>
<dbReference type="InParanoid" id="F7B206"/>
<dbReference type="PROSITE" id="PS01180">
    <property type="entry name" value="CUB"/>
    <property type="match status" value="1"/>
</dbReference>
<dbReference type="CDD" id="cd00041">
    <property type="entry name" value="CUB"/>
    <property type="match status" value="1"/>
</dbReference>
<dbReference type="HOGENOM" id="CLU_084945_0_0_1"/>
<dbReference type="PANTHER" id="PTHR24251">
    <property type="entry name" value="OVOCHYMASE-RELATED"/>
    <property type="match status" value="1"/>
</dbReference>
<dbReference type="SUPFAM" id="SSF49854">
    <property type="entry name" value="Spermadhesin, CUB domain"/>
    <property type="match status" value="1"/>
</dbReference>
<dbReference type="Ensembl" id="ENSCINT00000024995.2">
    <property type="protein sequence ID" value="ENSCINP00000024749.2"/>
    <property type="gene ID" value="ENSCING00000013499.2"/>
</dbReference>
<feature type="compositionally biased region" description="Low complexity" evidence="4">
    <location>
        <begin position="189"/>
        <end position="199"/>
    </location>
</feature>
<feature type="compositionally biased region" description="Gly residues" evidence="4">
    <location>
        <begin position="173"/>
        <end position="188"/>
    </location>
</feature>
<evidence type="ECO:0000256" key="2">
    <source>
        <dbReference type="ARBA" id="ARBA00023157"/>
    </source>
</evidence>
<reference evidence="7" key="3">
    <citation type="submission" date="2025-08" db="UniProtKB">
        <authorList>
            <consortium name="Ensembl"/>
        </authorList>
    </citation>
    <scope>IDENTIFICATION</scope>
</reference>
<dbReference type="Gene3D" id="2.60.120.290">
    <property type="entry name" value="Spermadhesin, CUB domain"/>
    <property type="match status" value="1"/>
</dbReference>
<dbReference type="SMART" id="SM00042">
    <property type="entry name" value="CUB"/>
    <property type="match status" value="1"/>
</dbReference>
<feature type="signal peptide" evidence="5">
    <location>
        <begin position="1"/>
        <end position="20"/>
    </location>
</feature>
<sequence length="286" mass="30117">MAAKLGIFLLIIGNIASIKAQPTITSLLSPSWSHCVHNLHAIKTRWEGFTSPNFPNGITTQTQCSWIITANPYYRVRISYHTMNLTGSTNNCYTQYVEIIDITAGSSQGKECGARRPRDYVSQGTKLRIDLKADTAATNHKGFSIKYIATRDRPGFKTRPKFNLPRPARRGRPGGAGSAPSAGGGAASAGGRVNLNQLQNRRRGNQGRPNARRPTAAAGAAGAGAARVVSAGAPAGASGSRVAPGSPAAPAAAAAPTRSSLFRPVIRRRLPAAAAPIQNHPSVHQN</sequence>
<proteinExistence type="predicted"/>
<keyword evidence="5" id="KW-0732">Signal</keyword>
<feature type="region of interest" description="Disordered" evidence="4">
    <location>
        <begin position="234"/>
        <end position="258"/>
    </location>
</feature>
<reference evidence="8" key="1">
    <citation type="journal article" date="2002" name="Science">
        <title>The draft genome of Ciona intestinalis: insights into chordate and vertebrate origins.</title>
        <authorList>
            <person name="Dehal P."/>
            <person name="Satou Y."/>
            <person name="Campbell R.K."/>
            <person name="Chapman J."/>
            <person name="Degnan B."/>
            <person name="De Tomaso A."/>
            <person name="Davidson B."/>
            <person name="Di Gregorio A."/>
            <person name="Gelpke M."/>
            <person name="Goodstein D.M."/>
            <person name="Harafuji N."/>
            <person name="Hastings K.E."/>
            <person name="Ho I."/>
            <person name="Hotta K."/>
            <person name="Huang W."/>
            <person name="Kawashima T."/>
            <person name="Lemaire P."/>
            <person name="Martinez D."/>
            <person name="Meinertzhagen I.A."/>
            <person name="Necula S."/>
            <person name="Nonaka M."/>
            <person name="Putnam N."/>
            <person name="Rash S."/>
            <person name="Saiga H."/>
            <person name="Satake M."/>
            <person name="Terry A."/>
            <person name="Yamada L."/>
            <person name="Wang H.G."/>
            <person name="Awazu S."/>
            <person name="Azumi K."/>
            <person name="Boore J."/>
            <person name="Branno M."/>
            <person name="Chin-Bow S."/>
            <person name="DeSantis R."/>
            <person name="Doyle S."/>
            <person name="Francino P."/>
            <person name="Keys D.N."/>
            <person name="Haga S."/>
            <person name="Hayashi H."/>
            <person name="Hino K."/>
            <person name="Imai K.S."/>
            <person name="Inaba K."/>
            <person name="Kano S."/>
            <person name="Kobayashi K."/>
            <person name="Kobayashi M."/>
            <person name="Lee B.I."/>
            <person name="Makabe K.W."/>
            <person name="Manohar C."/>
            <person name="Matassi G."/>
            <person name="Medina M."/>
            <person name="Mochizuki Y."/>
            <person name="Mount S."/>
            <person name="Morishita T."/>
            <person name="Miura S."/>
            <person name="Nakayama A."/>
            <person name="Nishizaka S."/>
            <person name="Nomoto H."/>
            <person name="Ohta F."/>
            <person name="Oishi K."/>
            <person name="Rigoutsos I."/>
            <person name="Sano M."/>
            <person name="Sasaki A."/>
            <person name="Sasakura Y."/>
            <person name="Shoguchi E."/>
            <person name="Shin-i T."/>
            <person name="Spagnuolo A."/>
            <person name="Stainier D."/>
            <person name="Suzuki M.M."/>
            <person name="Tassy O."/>
            <person name="Takatori N."/>
            <person name="Tokuoka M."/>
            <person name="Yagi K."/>
            <person name="Yoshizaki F."/>
            <person name="Wada S."/>
            <person name="Zhang C."/>
            <person name="Hyatt P.D."/>
            <person name="Larimer F."/>
            <person name="Detter C."/>
            <person name="Doggett N."/>
            <person name="Glavina T."/>
            <person name="Hawkins T."/>
            <person name="Richardson P."/>
            <person name="Lucas S."/>
            <person name="Kohara Y."/>
            <person name="Levine M."/>
            <person name="Satoh N."/>
            <person name="Rokhsar D.S."/>
        </authorList>
    </citation>
    <scope>NUCLEOTIDE SEQUENCE [LARGE SCALE GENOMIC DNA]</scope>
</reference>
<keyword evidence="8" id="KW-1185">Reference proteome</keyword>
<accession>F7B206</accession>
<keyword evidence="2" id="KW-1015">Disulfide bond</keyword>
<feature type="domain" description="CUB" evidence="6">
    <location>
        <begin position="35"/>
        <end position="150"/>
    </location>
</feature>
<dbReference type="GeneTree" id="ENSGT00390000002534"/>
<feature type="compositionally biased region" description="Low complexity" evidence="4">
    <location>
        <begin position="206"/>
        <end position="220"/>
    </location>
</feature>
<comment type="caution">
    <text evidence="3">Lacks conserved residue(s) required for the propagation of feature annotation.</text>
</comment>
<protein>
    <recommendedName>
        <fullName evidence="6">CUB domain-containing protein</fullName>
    </recommendedName>
</protein>
<evidence type="ECO:0000313" key="7">
    <source>
        <dbReference type="Ensembl" id="ENSCINP00000024749.2"/>
    </source>
</evidence>
<evidence type="ECO:0000256" key="3">
    <source>
        <dbReference type="PROSITE-ProRule" id="PRU00059"/>
    </source>
</evidence>
<feature type="region of interest" description="Disordered" evidence="4">
    <location>
        <begin position="154"/>
        <end position="220"/>
    </location>
</feature>
<evidence type="ECO:0000259" key="6">
    <source>
        <dbReference type="PROSITE" id="PS01180"/>
    </source>
</evidence>
<dbReference type="EMBL" id="EAAA01001995">
    <property type="status" value="NOT_ANNOTATED_CDS"/>
    <property type="molecule type" value="Genomic_DNA"/>
</dbReference>
<reference evidence="7" key="2">
    <citation type="journal article" date="2008" name="Genome Biol.">
        <title>Improved genome assembly and evidence-based global gene model set for the chordate Ciona intestinalis: new insight into intron and operon populations.</title>
        <authorList>
            <person name="Satou Y."/>
            <person name="Mineta K."/>
            <person name="Ogasawara M."/>
            <person name="Sasakura Y."/>
            <person name="Shoguchi E."/>
            <person name="Ueno K."/>
            <person name="Yamada L."/>
            <person name="Matsumoto J."/>
            <person name="Wasserscheid J."/>
            <person name="Dewar K."/>
            <person name="Wiley G.B."/>
            <person name="Macmil S.L."/>
            <person name="Roe B.A."/>
            <person name="Zeller R.W."/>
            <person name="Hastings K.E."/>
            <person name="Lemaire P."/>
            <person name="Lindquist E."/>
            <person name="Endo T."/>
            <person name="Hotta K."/>
            <person name="Inaba K."/>
        </authorList>
    </citation>
    <scope>NUCLEOTIDE SEQUENCE [LARGE SCALE GENOMIC DNA]</scope>
    <source>
        <strain evidence="7">wild type</strain>
    </source>
</reference>